<comment type="caution">
    <text evidence="1">The sequence shown here is derived from an EMBL/GenBank/DDBJ whole genome shotgun (WGS) entry which is preliminary data.</text>
</comment>
<organism evidence="1 2">
    <name type="scientific">Nocardioides eburneus</name>
    <dbReference type="NCBI Taxonomy" id="3231482"/>
    <lineage>
        <taxon>Bacteria</taxon>
        <taxon>Bacillati</taxon>
        <taxon>Actinomycetota</taxon>
        <taxon>Actinomycetes</taxon>
        <taxon>Propionibacteriales</taxon>
        <taxon>Nocardioidaceae</taxon>
        <taxon>Nocardioides</taxon>
    </lineage>
</organism>
<accession>A0ABV3T0J8</accession>
<gene>
    <name evidence="1" type="ORF">AB3X52_13925</name>
</gene>
<name>A0ABV3T0J8_9ACTN</name>
<sequence length="74" mass="7810">MTHYTAEQIEAVQHVVERVGANWDAATEGTVEEALRAALPEAGVEVDDGDVVALAHAIEEQRGTVSAAEVLRVG</sequence>
<proteinExistence type="predicted"/>
<dbReference type="RefSeq" id="WP_367994695.1">
    <property type="nucleotide sequence ID" value="NZ_JBFPJR010000025.1"/>
</dbReference>
<dbReference type="EMBL" id="JBFPJR010000025">
    <property type="protein sequence ID" value="MEX0428723.1"/>
    <property type="molecule type" value="Genomic_DNA"/>
</dbReference>
<evidence type="ECO:0000313" key="1">
    <source>
        <dbReference type="EMBL" id="MEX0428723.1"/>
    </source>
</evidence>
<evidence type="ECO:0000313" key="2">
    <source>
        <dbReference type="Proteomes" id="UP001556631"/>
    </source>
</evidence>
<dbReference type="Proteomes" id="UP001556631">
    <property type="component" value="Unassembled WGS sequence"/>
</dbReference>
<keyword evidence="2" id="KW-1185">Reference proteome</keyword>
<protein>
    <submittedName>
        <fullName evidence="1">Uncharacterized protein</fullName>
    </submittedName>
</protein>
<reference evidence="1 2" key="1">
    <citation type="submission" date="2024-07" db="EMBL/GenBank/DDBJ databases">
        <authorList>
            <person name="Lee S."/>
            <person name="Kang M."/>
        </authorList>
    </citation>
    <scope>NUCLEOTIDE SEQUENCE [LARGE SCALE GENOMIC DNA]</scope>
    <source>
        <strain evidence="1 2">DS6</strain>
    </source>
</reference>